<comment type="caution">
    <text evidence="7">The sequence shown here is derived from an EMBL/GenBank/DDBJ whole genome shotgun (WGS) entry which is preliminary data.</text>
</comment>
<evidence type="ECO:0000256" key="3">
    <source>
        <dbReference type="ARBA" id="ARBA00022723"/>
    </source>
</evidence>
<proteinExistence type="predicted"/>
<evidence type="ECO:0000256" key="5">
    <source>
        <dbReference type="ARBA" id="ARBA00033740"/>
    </source>
</evidence>
<dbReference type="CDD" id="cd00685">
    <property type="entry name" value="Trans_IPPS_HT"/>
    <property type="match status" value="1"/>
</dbReference>
<evidence type="ECO:0000256" key="6">
    <source>
        <dbReference type="ARBA" id="ARBA00034546"/>
    </source>
</evidence>
<reference evidence="7" key="1">
    <citation type="journal article" date="2016" name="Insect Biochem. Mol. Biol.">
        <title>Multifaceted biological insights from a draft genome sequence of the tobacco hornworm moth, Manduca sexta.</title>
        <authorList>
            <person name="Kanost M.R."/>
            <person name="Arrese E.L."/>
            <person name="Cao X."/>
            <person name="Chen Y.R."/>
            <person name="Chellapilla S."/>
            <person name="Goldsmith M.R."/>
            <person name="Grosse-Wilde E."/>
            <person name="Heckel D.G."/>
            <person name="Herndon N."/>
            <person name="Jiang H."/>
            <person name="Papanicolaou A."/>
            <person name="Qu J."/>
            <person name="Soulages J.L."/>
            <person name="Vogel H."/>
            <person name="Walters J."/>
            <person name="Waterhouse R.M."/>
            <person name="Ahn S.J."/>
            <person name="Almeida F.C."/>
            <person name="An C."/>
            <person name="Aqrawi P."/>
            <person name="Bretschneider A."/>
            <person name="Bryant W.B."/>
            <person name="Bucks S."/>
            <person name="Chao H."/>
            <person name="Chevignon G."/>
            <person name="Christen J.M."/>
            <person name="Clarke D.F."/>
            <person name="Dittmer N.T."/>
            <person name="Ferguson L.C.F."/>
            <person name="Garavelou S."/>
            <person name="Gordon K.H.J."/>
            <person name="Gunaratna R.T."/>
            <person name="Han Y."/>
            <person name="Hauser F."/>
            <person name="He Y."/>
            <person name="Heidel-Fischer H."/>
            <person name="Hirsh A."/>
            <person name="Hu Y."/>
            <person name="Jiang H."/>
            <person name="Kalra D."/>
            <person name="Klinner C."/>
            <person name="Konig C."/>
            <person name="Kovar C."/>
            <person name="Kroll A.R."/>
            <person name="Kuwar S.S."/>
            <person name="Lee S.L."/>
            <person name="Lehman R."/>
            <person name="Li K."/>
            <person name="Li Z."/>
            <person name="Liang H."/>
            <person name="Lovelace S."/>
            <person name="Lu Z."/>
            <person name="Mansfield J.H."/>
            <person name="McCulloch K.J."/>
            <person name="Mathew T."/>
            <person name="Morton B."/>
            <person name="Muzny D.M."/>
            <person name="Neunemann D."/>
            <person name="Ongeri F."/>
            <person name="Pauchet Y."/>
            <person name="Pu L.L."/>
            <person name="Pyrousis I."/>
            <person name="Rao X.J."/>
            <person name="Redding A."/>
            <person name="Roesel C."/>
            <person name="Sanchez-Gracia A."/>
            <person name="Schaack S."/>
            <person name="Shukla A."/>
            <person name="Tetreau G."/>
            <person name="Wang Y."/>
            <person name="Xiong G.H."/>
            <person name="Traut W."/>
            <person name="Walsh T.K."/>
            <person name="Worley K.C."/>
            <person name="Wu D."/>
            <person name="Wu W."/>
            <person name="Wu Y.Q."/>
            <person name="Zhang X."/>
            <person name="Zou Z."/>
            <person name="Zucker H."/>
            <person name="Briscoe A.D."/>
            <person name="Burmester T."/>
            <person name="Clem R.J."/>
            <person name="Feyereisen R."/>
            <person name="Grimmelikhuijzen C.J.P."/>
            <person name="Hamodrakas S.J."/>
            <person name="Hansson B.S."/>
            <person name="Huguet E."/>
            <person name="Jermiin L.S."/>
            <person name="Lan Q."/>
            <person name="Lehman H.K."/>
            <person name="Lorenzen M."/>
            <person name="Merzendorfer H."/>
            <person name="Michalopoulos I."/>
            <person name="Morton D.B."/>
            <person name="Muthukrishnan S."/>
            <person name="Oakeshott J.G."/>
            <person name="Palmer W."/>
            <person name="Park Y."/>
            <person name="Passarelli A.L."/>
            <person name="Rozas J."/>
            <person name="Schwartz L.M."/>
            <person name="Smith W."/>
            <person name="Southgate A."/>
            <person name="Vilcinskas A."/>
            <person name="Vogt R."/>
            <person name="Wang P."/>
            <person name="Werren J."/>
            <person name="Yu X.Q."/>
            <person name="Zhou J.J."/>
            <person name="Brown S.J."/>
            <person name="Scherer S.E."/>
            <person name="Richards S."/>
            <person name="Blissard G.W."/>
        </authorList>
    </citation>
    <scope>NUCLEOTIDE SEQUENCE</scope>
</reference>
<keyword evidence="3" id="KW-0479">Metal-binding</keyword>
<dbReference type="Proteomes" id="UP000791440">
    <property type="component" value="Unassembled WGS sequence"/>
</dbReference>
<evidence type="ECO:0000313" key="8">
    <source>
        <dbReference type="Proteomes" id="UP000791440"/>
    </source>
</evidence>
<keyword evidence="8" id="KW-1185">Reference proteome</keyword>
<evidence type="ECO:0000256" key="4">
    <source>
        <dbReference type="ARBA" id="ARBA00022842"/>
    </source>
</evidence>
<dbReference type="PROSITE" id="PS00444">
    <property type="entry name" value="POLYPRENYL_SYNTHASE_2"/>
    <property type="match status" value="1"/>
</dbReference>
<dbReference type="InterPro" id="IPR039702">
    <property type="entry name" value="FPS1-like"/>
</dbReference>
<dbReference type="GO" id="GO:0046872">
    <property type="term" value="F:metal ion binding"/>
    <property type="evidence" value="ECO:0007669"/>
    <property type="project" value="UniProtKB-KW"/>
</dbReference>
<dbReference type="SFLD" id="SFLDG01017">
    <property type="entry name" value="Polyprenyl_Transferase_Like"/>
    <property type="match status" value="1"/>
</dbReference>
<keyword evidence="2" id="KW-0808">Transferase</keyword>
<dbReference type="GO" id="GO:0004337">
    <property type="term" value="F:(2E,6E)-farnesyl diphosphate synthase activity"/>
    <property type="evidence" value="ECO:0007669"/>
    <property type="project" value="TreeGrafter"/>
</dbReference>
<comment type="cofactor">
    <cofactor evidence="1">
        <name>Mg(2+)</name>
        <dbReference type="ChEBI" id="CHEBI:18420"/>
    </cofactor>
</comment>
<dbReference type="AlphaFoldDB" id="A0A922CNI3"/>
<dbReference type="InterPro" id="IPR000092">
    <property type="entry name" value="Polyprenyl_synt"/>
</dbReference>
<comment type="pathway">
    <text evidence="5">Pheromone biosynthesis.</text>
</comment>
<evidence type="ECO:0000256" key="2">
    <source>
        <dbReference type="ARBA" id="ARBA00022679"/>
    </source>
</evidence>
<protein>
    <recommendedName>
        <fullName evidence="6">Farnesyl pyrophosphate synthase</fullName>
    </recommendedName>
</protein>
<dbReference type="PANTHER" id="PTHR11525:SF0">
    <property type="entry name" value="FARNESYL PYROPHOSPHATE SYNTHASE"/>
    <property type="match status" value="1"/>
</dbReference>
<dbReference type="Pfam" id="PF00348">
    <property type="entry name" value="polyprenyl_synt"/>
    <property type="match status" value="1"/>
</dbReference>
<dbReference type="InterPro" id="IPR033749">
    <property type="entry name" value="Polyprenyl_synt_CS"/>
</dbReference>
<dbReference type="EMBL" id="JH668416">
    <property type="protein sequence ID" value="KAG6451968.1"/>
    <property type="molecule type" value="Genomic_DNA"/>
</dbReference>
<dbReference type="GO" id="GO:0005737">
    <property type="term" value="C:cytoplasm"/>
    <property type="evidence" value="ECO:0007669"/>
    <property type="project" value="TreeGrafter"/>
</dbReference>
<reference evidence="7" key="2">
    <citation type="submission" date="2020-12" db="EMBL/GenBank/DDBJ databases">
        <authorList>
            <person name="Kanost M."/>
        </authorList>
    </citation>
    <scope>NUCLEOTIDE SEQUENCE</scope>
</reference>
<evidence type="ECO:0000313" key="7">
    <source>
        <dbReference type="EMBL" id="KAG6451968.1"/>
    </source>
</evidence>
<dbReference type="PROSITE" id="PS00723">
    <property type="entry name" value="POLYPRENYL_SYNTHASE_1"/>
    <property type="match status" value="1"/>
</dbReference>
<name>A0A922CNI3_MANSE</name>
<sequence length="416" mass="48575">MLTIYAHISNKSLTFISITYFQVYATGNSNKKIMAICGRIYLKNFTHIHVILQRNQILYRSIYNTPSTNILNIEMETEKKAFCQELPKIINLLKENPKFLEMPEVGNWIQKMLQYNLVGGKNARGLTTVISYKMIEKENKITDESLRLARTLGWCVEMFQAYCVILDDIMDGSTTRRGMPCWYCKPDVGLACAINDSIIVYSTLFQVLKDNFMMSPNYVNMFQLFNETLWFTALGQHLDYITAQRKQYNLFTLDRYYTMIKHKASYYTYYLPVSLGLLLVESVEKEMFKQGNDICLEIGKLFQIQDDYIDCFGDESVTGKVGTDIQEGKCTWLAVNALLRCNEAQRIVFKSCYGSKEPAHVERIKQLYIQLRLPEIYQERENSLYKDILELTTKIPDPASQKLYRYILNTTYKRKQ</sequence>
<organism evidence="7 8">
    <name type="scientific">Manduca sexta</name>
    <name type="common">Tobacco hawkmoth</name>
    <name type="synonym">Tobacco hornworm</name>
    <dbReference type="NCBI Taxonomy" id="7130"/>
    <lineage>
        <taxon>Eukaryota</taxon>
        <taxon>Metazoa</taxon>
        <taxon>Ecdysozoa</taxon>
        <taxon>Arthropoda</taxon>
        <taxon>Hexapoda</taxon>
        <taxon>Insecta</taxon>
        <taxon>Pterygota</taxon>
        <taxon>Neoptera</taxon>
        <taxon>Endopterygota</taxon>
        <taxon>Lepidoptera</taxon>
        <taxon>Glossata</taxon>
        <taxon>Ditrysia</taxon>
        <taxon>Bombycoidea</taxon>
        <taxon>Sphingidae</taxon>
        <taxon>Sphinginae</taxon>
        <taxon>Sphingini</taxon>
        <taxon>Manduca</taxon>
    </lineage>
</organism>
<dbReference type="PANTHER" id="PTHR11525">
    <property type="entry name" value="FARNESYL-PYROPHOSPHATE SYNTHETASE"/>
    <property type="match status" value="1"/>
</dbReference>
<evidence type="ECO:0000256" key="1">
    <source>
        <dbReference type="ARBA" id="ARBA00001946"/>
    </source>
</evidence>
<dbReference type="GO" id="GO:0004161">
    <property type="term" value="F:dimethylallyltranstransferase activity"/>
    <property type="evidence" value="ECO:0007669"/>
    <property type="project" value="TreeGrafter"/>
</dbReference>
<gene>
    <name evidence="7" type="ORF">O3G_MSEX007411</name>
</gene>
<dbReference type="SFLD" id="SFLDS00005">
    <property type="entry name" value="Isoprenoid_Synthase_Type_I"/>
    <property type="match status" value="1"/>
</dbReference>
<dbReference type="GO" id="GO:0045337">
    <property type="term" value="P:farnesyl diphosphate biosynthetic process"/>
    <property type="evidence" value="ECO:0007669"/>
    <property type="project" value="TreeGrafter"/>
</dbReference>
<keyword evidence="4" id="KW-0460">Magnesium</keyword>
<accession>A0A922CNI3</accession>